<feature type="domain" description="YrdC-like" evidence="14">
    <location>
        <begin position="6"/>
        <end position="193"/>
    </location>
</feature>
<evidence type="ECO:0000256" key="11">
    <source>
        <dbReference type="ARBA" id="ARBA00029774"/>
    </source>
</evidence>
<evidence type="ECO:0000256" key="13">
    <source>
        <dbReference type="PIRNR" id="PIRNR004930"/>
    </source>
</evidence>
<protein>
    <recommendedName>
        <fullName evidence="4 13">Threonylcarbamoyl-AMP synthase</fullName>
        <shortName evidence="13">TC-AMP synthase</shortName>
        <ecNumber evidence="3 13">2.7.7.87</ecNumber>
    </recommendedName>
    <alternativeName>
        <fullName evidence="11 13">L-threonylcarbamoyladenylate synthase</fullName>
    </alternativeName>
</protein>
<comment type="catalytic activity">
    <reaction evidence="12 13">
        <text>L-threonine + hydrogencarbonate + ATP = L-threonylcarbamoyladenylate + diphosphate + H2O</text>
        <dbReference type="Rhea" id="RHEA:36407"/>
        <dbReference type="ChEBI" id="CHEBI:15377"/>
        <dbReference type="ChEBI" id="CHEBI:17544"/>
        <dbReference type="ChEBI" id="CHEBI:30616"/>
        <dbReference type="ChEBI" id="CHEBI:33019"/>
        <dbReference type="ChEBI" id="CHEBI:57926"/>
        <dbReference type="ChEBI" id="CHEBI:73682"/>
        <dbReference type="EC" id="2.7.7.87"/>
    </reaction>
</comment>
<sequence>MTALDHKNIRDAARIIRDGGVIAMPTETVYGLAADATNDTAVARIFEAKGRPQFNPLIIHVSGVEMARAFVEVSPLAQKLMAEFWPGPLTLVLPRKKDSNLSLLVSAGLDTVGVRMPKHDLAQALIKAADRPLAAPSANRSGTISPTRADHVKDGLGERVDMILDGGPCPVGVESTIVKVENDRVTLLRPGGIAREAIERSAGQALSSAHGKIEAPGMMTSHYAPDAKIRLNAQEQREGEAFLGFGEIEGAGPSSLNLSKSGDLAEAAANLFAYLREADLAAKTHGLKTIAVAPIPMEGLGEAINDRLARAAAPRD</sequence>
<evidence type="ECO:0000313" key="16">
    <source>
        <dbReference type="Proteomes" id="UP001596116"/>
    </source>
</evidence>
<dbReference type="Pfam" id="PF01300">
    <property type="entry name" value="Sua5_yciO_yrdC"/>
    <property type="match status" value="1"/>
</dbReference>
<dbReference type="PIRSF" id="PIRSF004930">
    <property type="entry name" value="Tln_factor_SUA5"/>
    <property type="match status" value="1"/>
</dbReference>
<evidence type="ECO:0000256" key="7">
    <source>
        <dbReference type="ARBA" id="ARBA00022694"/>
    </source>
</evidence>
<evidence type="ECO:0000313" key="15">
    <source>
        <dbReference type="EMBL" id="MFC6035927.1"/>
    </source>
</evidence>
<keyword evidence="6 13" id="KW-0808">Transferase</keyword>
<comment type="caution">
    <text evidence="15">The sequence shown here is derived from an EMBL/GenBank/DDBJ whole genome shotgun (WGS) entry which is preliminary data.</text>
</comment>
<dbReference type="InterPro" id="IPR005145">
    <property type="entry name" value="Sua5_C"/>
</dbReference>
<gene>
    <name evidence="15" type="ORF">ACFMB1_10250</name>
</gene>
<keyword evidence="8 13" id="KW-0548">Nucleotidyltransferase</keyword>
<dbReference type="RefSeq" id="WP_379882852.1">
    <property type="nucleotide sequence ID" value="NZ_JBHPON010000002.1"/>
</dbReference>
<dbReference type="Proteomes" id="UP001596116">
    <property type="component" value="Unassembled WGS sequence"/>
</dbReference>
<dbReference type="PANTHER" id="PTHR17490">
    <property type="entry name" value="SUA5"/>
    <property type="match status" value="1"/>
</dbReference>
<evidence type="ECO:0000256" key="8">
    <source>
        <dbReference type="ARBA" id="ARBA00022695"/>
    </source>
</evidence>
<dbReference type="InterPro" id="IPR006070">
    <property type="entry name" value="Sua5-like_dom"/>
</dbReference>
<evidence type="ECO:0000256" key="2">
    <source>
        <dbReference type="ARBA" id="ARBA00007663"/>
    </source>
</evidence>
<dbReference type="InterPro" id="IPR050156">
    <property type="entry name" value="TC-AMP_synthase_SUA5"/>
</dbReference>
<evidence type="ECO:0000256" key="9">
    <source>
        <dbReference type="ARBA" id="ARBA00022741"/>
    </source>
</evidence>
<dbReference type="PANTHER" id="PTHR17490:SF16">
    <property type="entry name" value="THREONYLCARBAMOYL-AMP SYNTHASE"/>
    <property type="match status" value="1"/>
</dbReference>
<keyword evidence="9 13" id="KW-0547">Nucleotide-binding</keyword>
<dbReference type="SUPFAM" id="SSF55821">
    <property type="entry name" value="YrdC/RibB"/>
    <property type="match status" value="1"/>
</dbReference>
<reference evidence="15 16" key="1">
    <citation type="submission" date="2024-09" db="EMBL/GenBank/DDBJ databases">
        <authorList>
            <person name="Zhang Z.-H."/>
        </authorList>
    </citation>
    <scope>NUCLEOTIDE SEQUENCE [LARGE SCALE GENOMIC DNA]</scope>
    <source>
        <strain evidence="15 16">HHTR114</strain>
    </source>
</reference>
<evidence type="ECO:0000256" key="12">
    <source>
        <dbReference type="ARBA" id="ARBA00048366"/>
    </source>
</evidence>
<comment type="subcellular location">
    <subcellularLocation>
        <location evidence="1 13">Cytoplasm</location>
    </subcellularLocation>
</comment>
<dbReference type="Gene3D" id="3.90.870.10">
    <property type="entry name" value="DHBP synthase"/>
    <property type="match status" value="1"/>
</dbReference>
<dbReference type="GO" id="GO:0061710">
    <property type="term" value="F:L-threonylcarbamoyladenylate synthase"/>
    <property type="evidence" value="ECO:0007669"/>
    <property type="project" value="UniProtKB-EC"/>
</dbReference>
<comment type="similarity">
    <text evidence="2 13">Belongs to the SUA5 family.</text>
</comment>
<dbReference type="NCBIfam" id="TIGR00057">
    <property type="entry name" value="L-threonylcarbamoyladenylate synthase"/>
    <property type="match status" value="1"/>
</dbReference>
<evidence type="ECO:0000256" key="4">
    <source>
        <dbReference type="ARBA" id="ARBA00015492"/>
    </source>
</evidence>
<keyword evidence="7 13" id="KW-0819">tRNA processing</keyword>
<dbReference type="PROSITE" id="PS51163">
    <property type="entry name" value="YRDC"/>
    <property type="match status" value="1"/>
</dbReference>
<keyword evidence="5 13" id="KW-0963">Cytoplasm</keyword>
<dbReference type="InterPro" id="IPR017945">
    <property type="entry name" value="DHBP_synth_RibB-like_a/b_dom"/>
</dbReference>
<dbReference type="InterPro" id="IPR010923">
    <property type="entry name" value="T(6)A37_SUA5"/>
</dbReference>
<dbReference type="Gene3D" id="3.40.50.11030">
    <property type="entry name" value="Threonylcarbamoyl-AMP synthase, C-terminal domain"/>
    <property type="match status" value="1"/>
</dbReference>
<keyword evidence="16" id="KW-1185">Reference proteome</keyword>
<comment type="function">
    <text evidence="13">Required for the formation of a threonylcarbamoyl group on adenosine at position 37 (t(6)A37) in tRNAs that read codons beginning with adenine.</text>
</comment>
<evidence type="ECO:0000259" key="14">
    <source>
        <dbReference type="PROSITE" id="PS51163"/>
    </source>
</evidence>
<keyword evidence="10 13" id="KW-0067">ATP-binding</keyword>
<dbReference type="InterPro" id="IPR038385">
    <property type="entry name" value="Sua5/YwlC_C"/>
</dbReference>
<evidence type="ECO:0000256" key="10">
    <source>
        <dbReference type="ARBA" id="ARBA00022840"/>
    </source>
</evidence>
<evidence type="ECO:0000256" key="3">
    <source>
        <dbReference type="ARBA" id="ARBA00012584"/>
    </source>
</evidence>
<evidence type="ECO:0000256" key="6">
    <source>
        <dbReference type="ARBA" id="ARBA00022679"/>
    </source>
</evidence>
<name>A0ABW1KZ47_9PROT</name>
<dbReference type="EMBL" id="JBHPON010000002">
    <property type="protein sequence ID" value="MFC6035927.1"/>
    <property type="molecule type" value="Genomic_DNA"/>
</dbReference>
<evidence type="ECO:0000256" key="5">
    <source>
        <dbReference type="ARBA" id="ARBA00022490"/>
    </source>
</evidence>
<organism evidence="15 16">
    <name type="scientific">Hyphococcus aureus</name>
    <dbReference type="NCBI Taxonomy" id="2666033"/>
    <lineage>
        <taxon>Bacteria</taxon>
        <taxon>Pseudomonadati</taxon>
        <taxon>Pseudomonadota</taxon>
        <taxon>Alphaproteobacteria</taxon>
        <taxon>Parvularculales</taxon>
        <taxon>Parvularculaceae</taxon>
        <taxon>Hyphococcus</taxon>
    </lineage>
</organism>
<proteinExistence type="inferred from homology"/>
<dbReference type="Pfam" id="PF03481">
    <property type="entry name" value="Sua5_C"/>
    <property type="match status" value="1"/>
</dbReference>
<dbReference type="EC" id="2.7.7.87" evidence="3 13"/>
<accession>A0ABW1KZ47</accession>
<evidence type="ECO:0000256" key="1">
    <source>
        <dbReference type="ARBA" id="ARBA00004496"/>
    </source>
</evidence>